<dbReference type="RefSeq" id="WP_165267485.1">
    <property type="nucleotide sequence ID" value="NZ_JAALLS010000007.1"/>
</dbReference>
<evidence type="ECO:0008006" key="4">
    <source>
        <dbReference type="Google" id="ProtNLM"/>
    </source>
</evidence>
<keyword evidence="1" id="KW-0472">Membrane</keyword>
<accession>A0A6M1THI0</accession>
<feature type="transmembrane region" description="Helical" evidence="1">
    <location>
        <begin position="52"/>
        <end position="74"/>
    </location>
</feature>
<reference evidence="2 3" key="1">
    <citation type="submission" date="2020-02" db="EMBL/GenBank/DDBJ databases">
        <title>Aliifodinibius halophilus 2W32, complete genome.</title>
        <authorList>
            <person name="Li Y."/>
            <person name="Wu S."/>
        </authorList>
    </citation>
    <scope>NUCLEOTIDE SEQUENCE [LARGE SCALE GENOMIC DNA]</scope>
    <source>
        <strain evidence="2 3">2W32</strain>
    </source>
</reference>
<keyword evidence="1" id="KW-1133">Transmembrane helix</keyword>
<evidence type="ECO:0000256" key="1">
    <source>
        <dbReference type="SAM" id="Phobius"/>
    </source>
</evidence>
<organism evidence="2 3">
    <name type="scientific">Fodinibius halophilus</name>
    <dbReference type="NCBI Taxonomy" id="1736908"/>
    <lineage>
        <taxon>Bacteria</taxon>
        <taxon>Pseudomonadati</taxon>
        <taxon>Balneolota</taxon>
        <taxon>Balneolia</taxon>
        <taxon>Balneolales</taxon>
        <taxon>Balneolaceae</taxon>
        <taxon>Fodinibius</taxon>
    </lineage>
</organism>
<evidence type="ECO:0000313" key="2">
    <source>
        <dbReference type="EMBL" id="NGP88100.1"/>
    </source>
</evidence>
<proteinExistence type="predicted"/>
<keyword evidence="1" id="KW-0812">Transmembrane</keyword>
<gene>
    <name evidence="2" type="ORF">G3569_07020</name>
</gene>
<keyword evidence="3" id="KW-1185">Reference proteome</keyword>
<sequence>MKKKKDKDRLGNQFRRISADLKLYIEKRIELMMLNTGEYLSGWIAASLHRGVGALLILGGVCFLLFALAIYLGDLLGSDSLGYVLVSLPLLLTGLLFVYLKPDGLFKRLQQMFEAEVIKAISQNGELPQKKLDTTESARSKTQKDD</sequence>
<dbReference type="EMBL" id="JAALLS010000007">
    <property type="protein sequence ID" value="NGP88100.1"/>
    <property type="molecule type" value="Genomic_DNA"/>
</dbReference>
<dbReference type="AlphaFoldDB" id="A0A6M1THI0"/>
<comment type="caution">
    <text evidence="2">The sequence shown here is derived from an EMBL/GenBank/DDBJ whole genome shotgun (WGS) entry which is preliminary data.</text>
</comment>
<dbReference type="Proteomes" id="UP000479132">
    <property type="component" value="Unassembled WGS sequence"/>
</dbReference>
<evidence type="ECO:0000313" key="3">
    <source>
        <dbReference type="Proteomes" id="UP000479132"/>
    </source>
</evidence>
<feature type="transmembrane region" description="Helical" evidence="1">
    <location>
        <begin position="80"/>
        <end position="100"/>
    </location>
</feature>
<name>A0A6M1THI0_9BACT</name>
<protein>
    <recommendedName>
        <fullName evidence="4">Phage holin family protein</fullName>
    </recommendedName>
</protein>